<dbReference type="KEGG" id="ncb:C0V82_24755"/>
<name>A0A2K9NKF4_9PROT</name>
<dbReference type="OrthoDB" id="5943at2"/>
<dbReference type="RefSeq" id="WP_102115064.1">
    <property type="nucleotide sequence ID" value="NZ_BMGN01000001.1"/>
</dbReference>
<dbReference type="InterPro" id="IPR019613">
    <property type="entry name" value="DUF4198"/>
</dbReference>
<dbReference type="AlphaFoldDB" id="A0A2K9NKF4"/>
<sequence>MKSLLTRATLALTLAISIAGPAAAHRQWMLPSATVLSGQDPWITVDAAVSNDLFYFEHVPLRLDGLAVTNPDGSAGTAENQATGKYRSTFDVHLTQPGTYKVALASAGIMASWEENGQRKRWRGTAETFAKEVPANAEKLQVTEGARRLEFFATSGKPTDTVLKPTGKGLELSPVTHPNDLFAGEKASFKLLLDGKPAPEVEVTVIPGGIRYRNDLGEMKVKTDKDGAFTITWPTPGMYWMTAQTEDKKTTVPQANKRSASYTATFEVLAQ</sequence>
<protein>
    <submittedName>
        <fullName evidence="1">DUF4198 domain-containing protein</fullName>
    </submittedName>
</protein>
<reference evidence="1 2" key="1">
    <citation type="submission" date="2017-12" db="EMBL/GenBank/DDBJ databases">
        <title>Genomes of bacteria within cyanobacterial aggregates.</title>
        <authorList>
            <person name="Cai H."/>
        </authorList>
    </citation>
    <scope>NUCLEOTIDE SEQUENCE [LARGE SCALE GENOMIC DNA]</scope>
    <source>
        <strain evidence="1 2">TH16</strain>
        <plasmid evidence="1 2">unnamed1</plasmid>
    </source>
</reference>
<proteinExistence type="predicted"/>
<dbReference type="SUPFAM" id="SSF49464">
    <property type="entry name" value="Carboxypeptidase regulatory domain-like"/>
    <property type="match status" value="1"/>
</dbReference>
<dbReference type="Proteomes" id="UP000234752">
    <property type="component" value="Plasmid unnamed1"/>
</dbReference>
<accession>A0A2K9NKF4</accession>
<keyword evidence="2" id="KW-1185">Reference proteome</keyword>
<evidence type="ECO:0000313" key="1">
    <source>
        <dbReference type="EMBL" id="AUN33554.1"/>
    </source>
</evidence>
<evidence type="ECO:0000313" key="2">
    <source>
        <dbReference type="Proteomes" id="UP000234752"/>
    </source>
</evidence>
<dbReference type="EMBL" id="CP025613">
    <property type="protein sequence ID" value="AUN33554.1"/>
    <property type="molecule type" value="Genomic_DNA"/>
</dbReference>
<gene>
    <name evidence="1" type="ORF">C0V82_24755</name>
</gene>
<dbReference type="Pfam" id="PF10670">
    <property type="entry name" value="DUF4198"/>
    <property type="match status" value="1"/>
</dbReference>
<dbReference type="InterPro" id="IPR008969">
    <property type="entry name" value="CarboxyPept-like_regulatory"/>
</dbReference>
<geneLocation type="plasmid" evidence="1 2">
    <name>unnamed1</name>
</geneLocation>
<organism evidence="1 2">
    <name type="scientific">Niveispirillum cyanobacteriorum</name>
    <dbReference type="NCBI Taxonomy" id="1612173"/>
    <lineage>
        <taxon>Bacteria</taxon>
        <taxon>Pseudomonadati</taxon>
        <taxon>Pseudomonadota</taxon>
        <taxon>Alphaproteobacteria</taxon>
        <taxon>Rhodospirillales</taxon>
        <taxon>Azospirillaceae</taxon>
        <taxon>Niveispirillum</taxon>
    </lineage>
</organism>
<keyword evidence="1" id="KW-0614">Plasmid</keyword>